<accession>A0ABV5APR0</accession>
<dbReference type="RefSeq" id="WP_375353771.1">
    <property type="nucleotide sequence ID" value="NZ_JBHHMI010000003.1"/>
</dbReference>
<evidence type="ECO:0000256" key="1">
    <source>
        <dbReference type="SAM" id="Coils"/>
    </source>
</evidence>
<organism evidence="3 4">
    <name type="scientific">Paenibacillus enshidis</name>
    <dbReference type="NCBI Taxonomy" id="1458439"/>
    <lineage>
        <taxon>Bacteria</taxon>
        <taxon>Bacillati</taxon>
        <taxon>Bacillota</taxon>
        <taxon>Bacilli</taxon>
        <taxon>Bacillales</taxon>
        <taxon>Paenibacillaceae</taxon>
        <taxon>Paenibacillus</taxon>
    </lineage>
</organism>
<feature type="signal peptide" evidence="2">
    <location>
        <begin position="1"/>
        <end position="27"/>
    </location>
</feature>
<dbReference type="EMBL" id="JBHHMI010000003">
    <property type="protein sequence ID" value="MFB5266192.1"/>
    <property type="molecule type" value="Genomic_DNA"/>
</dbReference>
<dbReference type="Gene3D" id="6.10.250.3150">
    <property type="match status" value="1"/>
</dbReference>
<evidence type="ECO:0000313" key="4">
    <source>
        <dbReference type="Proteomes" id="UP001580346"/>
    </source>
</evidence>
<keyword evidence="2" id="KW-0732">Signal</keyword>
<sequence length="359" mass="41045">MRRQHIGIKLAAALLCLSLWTSLPVKAAAIDEQTRKILEDSLSIVEIDQEIERIGLQQAETQRRQQDLQKQLGIQRQQIQLQQERAGAVVRSYYMGERDQLLSILLGAKNLGQALTLIDYYEIIISNDKDILNAYQERYASISKLERKTSATASELQDIKNRLLAQRTRVTALQERVNKQVNGSGDSETMRRLIEEMTSYWENIGLYEVRRHFKALAGAMEGLPQFIKGQKGAIVTNGKTYTVTIQEEEFNRFLQSRDELFKQFGFTFEKEGITVQGKSGTMDLLIKGHYTLENTPKNAIVFHVDRLVFNGLELPDTTRSNLEKQFDLGFYPQMLLPYVKATGVETLPQQLKVQLELSL</sequence>
<keyword evidence="4" id="KW-1185">Reference proteome</keyword>
<feature type="chain" id="PRO_5047026858" evidence="2">
    <location>
        <begin position="28"/>
        <end position="359"/>
    </location>
</feature>
<protein>
    <submittedName>
        <fullName evidence="3">Coiled-coil domain-containing protein</fullName>
    </submittedName>
</protein>
<evidence type="ECO:0000256" key="2">
    <source>
        <dbReference type="SAM" id="SignalP"/>
    </source>
</evidence>
<reference evidence="3 4" key="1">
    <citation type="submission" date="2024-09" db="EMBL/GenBank/DDBJ databases">
        <title>Paenibacillus zeirhizospherea sp. nov., isolated from surface of the maize (Zea mays) roots in a horticulture field, Hungary.</title>
        <authorList>
            <person name="Marton D."/>
            <person name="Farkas M."/>
            <person name="Bedics A."/>
            <person name="Toth E."/>
            <person name="Tancsics A."/>
            <person name="Boka K."/>
            <person name="Maroti G."/>
            <person name="Kriszt B."/>
            <person name="Cserhati M."/>
        </authorList>
    </citation>
    <scope>NUCLEOTIDE SEQUENCE [LARGE SCALE GENOMIC DNA]</scope>
    <source>
        <strain evidence="3 4">KCTC 33519</strain>
    </source>
</reference>
<evidence type="ECO:0000313" key="3">
    <source>
        <dbReference type="EMBL" id="MFB5266192.1"/>
    </source>
</evidence>
<comment type="caution">
    <text evidence="3">The sequence shown here is derived from an EMBL/GenBank/DDBJ whole genome shotgun (WGS) entry which is preliminary data.</text>
</comment>
<gene>
    <name evidence="3" type="ORF">ACE41H_05250</name>
</gene>
<feature type="coiled-coil region" evidence="1">
    <location>
        <begin position="142"/>
        <end position="176"/>
    </location>
</feature>
<proteinExistence type="predicted"/>
<name>A0ABV5APR0_9BACL</name>
<keyword evidence="1" id="KW-0175">Coiled coil</keyword>
<dbReference type="Proteomes" id="UP001580346">
    <property type="component" value="Unassembled WGS sequence"/>
</dbReference>